<name>A0ABW5W6X1_9PSEU</name>
<gene>
    <name evidence="3" type="ORF">ACFS2C_06130</name>
</gene>
<dbReference type="PANTHER" id="PTHR30466:SF1">
    <property type="entry name" value="FMN REDUCTASE (NADH) RUTF"/>
    <property type="match status" value="1"/>
</dbReference>
<dbReference type="Gene3D" id="2.30.110.10">
    <property type="entry name" value="Electron Transport, Fmn-binding Protein, Chain A"/>
    <property type="match status" value="1"/>
</dbReference>
<dbReference type="SUPFAM" id="SSF50475">
    <property type="entry name" value="FMN-binding split barrel"/>
    <property type="match status" value="1"/>
</dbReference>
<protein>
    <submittedName>
        <fullName evidence="3">Flavin reductase family protein</fullName>
        <ecNumber evidence="3">1.-.-.-</ecNumber>
    </submittedName>
</protein>
<dbReference type="InterPro" id="IPR050268">
    <property type="entry name" value="NADH-dep_flavin_reductase"/>
</dbReference>
<feature type="domain" description="Flavin reductase like" evidence="2">
    <location>
        <begin position="1"/>
        <end position="127"/>
    </location>
</feature>
<keyword evidence="4" id="KW-1185">Reference proteome</keyword>
<accession>A0ABW5W6X1</accession>
<dbReference type="RefSeq" id="WP_377386820.1">
    <property type="nucleotide sequence ID" value="NZ_JBHSAN010000006.1"/>
</dbReference>
<proteinExistence type="predicted"/>
<dbReference type="EMBL" id="JBHUOF010000007">
    <property type="protein sequence ID" value="MFD2798966.1"/>
    <property type="molecule type" value="Genomic_DNA"/>
</dbReference>
<evidence type="ECO:0000313" key="4">
    <source>
        <dbReference type="Proteomes" id="UP001597478"/>
    </source>
</evidence>
<comment type="caution">
    <text evidence="3">The sequence shown here is derived from an EMBL/GenBank/DDBJ whole genome shotgun (WGS) entry which is preliminary data.</text>
</comment>
<dbReference type="GO" id="GO:0016491">
    <property type="term" value="F:oxidoreductase activity"/>
    <property type="evidence" value="ECO:0007669"/>
    <property type="project" value="UniProtKB-KW"/>
</dbReference>
<dbReference type="SMART" id="SM00903">
    <property type="entry name" value="Flavin_Reduct"/>
    <property type="match status" value="1"/>
</dbReference>
<sequence>MQSFHTCEFRHAVGTLATAVRVVSNELLRHSGTFRVNVLATRHRHVADSFAGRPWPGHRAWDSGCGEWDTASADAPRLLDAPVSFECVPDRVVPAGSHDEYLGAVTATHTHTGTGPPLVHADHTFHQPTALGVLAHATAVPTRSTSA</sequence>
<dbReference type="PANTHER" id="PTHR30466">
    <property type="entry name" value="FLAVIN REDUCTASE"/>
    <property type="match status" value="1"/>
</dbReference>
<dbReference type="InterPro" id="IPR012349">
    <property type="entry name" value="Split_barrel_FMN-bd"/>
</dbReference>
<dbReference type="EC" id="1.-.-.-" evidence="3"/>
<organism evidence="3 4">
    <name type="scientific">Prauserella oleivorans</name>
    <dbReference type="NCBI Taxonomy" id="1478153"/>
    <lineage>
        <taxon>Bacteria</taxon>
        <taxon>Bacillati</taxon>
        <taxon>Actinomycetota</taxon>
        <taxon>Actinomycetes</taxon>
        <taxon>Pseudonocardiales</taxon>
        <taxon>Pseudonocardiaceae</taxon>
        <taxon>Prauserella</taxon>
    </lineage>
</organism>
<evidence type="ECO:0000256" key="1">
    <source>
        <dbReference type="ARBA" id="ARBA00023002"/>
    </source>
</evidence>
<dbReference type="Pfam" id="PF01613">
    <property type="entry name" value="Flavin_Reduct"/>
    <property type="match status" value="1"/>
</dbReference>
<dbReference type="InterPro" id="IPR002563">
    <property type="entry name" value="Flavin_Rdtase-like_dom"/>
</dbReference>
<dbReference type="Proteomes" id="UP001597478">
    <property type="component" value="Unassembled WGS sequence"/>
</dbReference>
<evidence type="ECO:0000313" key="3">
    <source>
        <dbReference type="EMBL" id="MFD2798966.1"/>
    </source>
</evidence>
<evidence type="ECO:0000259" key="2">
    <source>
        <dbReference type="SMART" id="SM00903"/>
    </source>
</evidence>
<keyword evidence="1 3" id="KW-0560">Oxidoreductase</keyword>
<reference evidence="4" key="1">
    <citation type="journal article" date="2019" name="Int. J. Syst. Evol. Microbiol.">
        <title>The Global Catalogue of Microorganisms (GCM) 10K type strain sequencing project: providing services to taxonomists for standard genome sequencing and annotation.</title>
        <authorList>
            <consortium name="The Broad Institute Genomics Platform"/>
            <consortium name="The Broad Institute Genome Sequencing Center for Infectious Disease"/>
            <person name="Wu L."/>
            <person name="Ma J."/>
        </authorList>
    </citation>
    <scope>NUCLEOTIDE SEQUENCE [LARGE SCALE GENOMIC DNA]</scope>
    <source>
        <strain evidence="4">IBRC-M 10906</strain>
    </source>
</reference>